<evidence type="ECO:0000256" key="1">
    <source>
        <dbReference type="SAM" id="Phobius"/>
    </source>
</evidence>
<sequence>MQLSLKERTALKNIWLATIVTLVISVSFWLAASWSADVNEPWDAQCYLTVLYPASLALTLVLGLLFQKRRWLAGPIVMFGQIPCVMISSEAGPLLAVGILYSILLSIPAVMLSWVVCVICRRMAAGG</sequence>
<proteinExistence type="predicted"/>
<reference evidence="2" key="1">
    <citation type="submission" date="2019-11" db="EMBL/GenBank/DDBJ databases">
        <title>Epiphytic Pseudomonas syringae from cherry orchards.</title>
        <authorList>
            <person name="Hulin M.T."/>
        </authorList>
    </citation>
    <scope>NUCLEOTIDE SEQUENCE</scope>
    <source>
        <strain evidence="2">PA-2-1F</strain>
    </source>
</reference>
<evidence type="ECO:0000313" key="2">
    <source>
        <dbReference type="EMBL" id="MCF5657962.1"/>
    </source>
</evidence>
<dbReference type="EMBL" id="WJZX01000164">
    <property type="protein sequence ID" value="MCF5657962.1"/>
    <property type="molecule type" value="Genomic_DNA"/>
</dbReference>
<keyword evidence="1" id="KW-0472">Membrane</keyword>
<feature type="transmembrane region" description="Helical" evidence="1">
    <location>
        <begin position="94"/>
        <end position="120"/>
    </location>
</feature>
<dbReference type="AlphaFoldDB" id="A0AAP2WK88"/>
<comment type="caution">
    <text evidence="2">The sequence shown here is derived from an EMBL/GenBank/DDBJ whole genome shotgun (WGS) entry which is preliminary data.</text>
</comment>
<name>A0AAP2WK88_9PSED</name>
<evidence type="ECO:0000313" key="3">
    <source>
        <dbReference type="Proteomes" id="UP000814126"/>
    </source>
</evidence>
<gene>
    <name evidence="2" type="ORF">GIV46_23420</name>
</gene>
<dbReference type="Proteomes" id="UP000814126">
    <property type="component" value="Unassembled WGS sequence"/>
</dbReference>
<keyword evidence="1" id="KW-0812">Transmembrane</keyword>
<feature type="transmembrane region" description="Helical" evidence="1">
    <location>
        <begin position="71"/>
        <end position="88"/>
    </location>
</feature>
<feature type="transmembrane region" description="Helical" evidence="1">
    <location>
        <begin position="47"/>
        <end position="66"/>
    </location>
</feature>
<accession>A0AAP2WK88</accession>
<keyword evidence="1" id="KW-1133">Transmembrane helix</keyword>
<dbReference type="RefSeq" id="WP_236326770.1">
    <property type="nucleotide sequence ID" value="NZ_CP142150.1"/>
</dbReference>
<organism evidence="2 3">
    <name type="scientific">Pseudomonas poae</name>
    <dbReference type="NCBI Taxonomy" id="200451"/>
    <lineage>
        <taxon>Bacteria</taxon>
        <taxon>Pseudomonadati</taxon>
        <taxon>Pseudomonadota</taxon>
        <taxon>Gammaproteobacteria</taxon>
        <taxon>Pseudomonadales</taxon>
        <taxon>Pseudomonadaceae</taxon>
        <taxon>Pseudomonas</taxon>
    </lineage>
</organism>
<feature type="transmembrane region" description="Helical" evidence="1">
    <location>
        <begin position="14"/>
        <end position="35"/>
    </location>
</feature>
<protein>
    <submittedName>
        <fullName evidence="2">Uncharacterized protein</fullName>
    </submittedName>
</protein>